<keyword evidence="3 8" id="KW-0812">Transmembrane</keyword>
<reference evidence="9 10" key="2">
    <citation type="submission" date="2018-11" db="EMBL/GenBank/DDBJ databases">
        <authorList>
            <consortium name="Pathogen Informatics"/>
        </authorList>
    </citation>
    <scope>NUCLEOTIDE SEQUENCE [LARGE SCALE GENOMIC DNA]</scope>
</reference>
<protein>
    <submittedName>
        <fullName evidence="11">Vesicular acetylcholine transporter</fullName>
    </submittedName>
</protein>
<evidence type="ECO:0000256" key="5">
    <source>
        <dbReference type="ARBA" id="ARBA00022989"/>
    </source>
</evidence>
<feature type="transmembrane region" description="Helical" evidence="8">
    <location>
        <begin position="97"/>
        <end position="121"/>
    </location>
</feature>
<dbReference type="GO" id="GO:0005277">
    <property type="term" value="F:acetylcholine transmembrane transporter activity"/>
    <property type="evidence" value="ECO:0007669"/>
    <property type="project" value="TreeGrafter"/>
</dbReference>
<evidence type="ECO:0000256" key="4">
    <source>
        <dbReference type="ARBA" id="ARBA00022775"/>
    </source>
</evidence>
<keyword evidence="10" id="KW-1185">Reference proteome</keyword>
<keyword evidence="7" id="KW-0325">Glycoprotein</keyword>
<dbReference type="GO" id="GO:0043195">
    <property type="term" value="C:terminal bouton"/>
    <property type="evidence" value="ECO:0007669"/>
    <property type="project" value="TreeGrafter"/>
</dbReference>
<keyword evidence="6 8" id="KW-0472">Membrane</keyword>
<dbReference type="GO" id="GO:0030121">
    <property type="term" value="C:AP-1 adaptor complex"/>
    <property type="evidence" value="ECO:0007669"/>
    <property type="project" value="TreeGrafter"/>
</dbReference>
<accession>A0A183ECJ7</accession>
<dbReference type="SUPFAM" id="SSF103473">
    <property type="entry name" value="MFS general substrate transporter"/>
    <property type="match status" value="1"/>
</dbReference>
<evidence type="ECO:0000256" key="6">
    <source>
        <dbReference type="ARBA" id="ARBA00023136"/>
    </source>
</evidence>
<dbReference type="GO" id="GO:0007268">
    <property type="term" value="P:chemical synaptic transmission"/>
    <property type="evidence" value="ECO:0007669"/>
    <property type="project" value="TreeGrafter"/>
</dbReference>
<evidence type="ECO:0000256" key="7">
    <source>
        <dbReference type="ARBA" id="ARBA00023180"/>
    </source>
</evidence>
<evidence type="ECO:0000256" key="3">
    <source>
        <dbReference type="ARBA" id="ARBA00022692"/>
    </source>
</evidence>
<dbReference type="EMBL" id="UYRT01087176">
    <property type="protein sequence ID" value="VDN32265.1"/>
    <property type="molecule type" value="Genomic_DNA"/>
</dbReference>
<sequence length="204" mass="22622">MGRYPQKEWLFAAIGLAMEGLSCFAVPFTNTILQLILPLSTICFGIALIDTSLLPMLGYLVDTRHVSVYGSVYAIADISYSLAYAFGPIIAGEIVSTMGFVALNIIICVLNLAYTPVLALLRQVYLYQPFEHKQQRQQTVLDAECGQLISDANLPDTTMHSFDMPQLQNYGAIQQQQFDASNQWGAQPEYPAGYSPDDPLNVQW</sequence>
<dbReference type="Gene3D" id="1.20.1250.20">
    <property type="entry name" value="MFS general substrate transporter like domains"/>
    <property type="match status" value="1"/>
</dbReference>
<feature type="transmembrane region" description="Helical" evidence="8">
    <location>
        <begin position="35"/>
        <end position="60"/>
    </location>
</feature>
<evidence type="ECO:0000256" key="1">
    <source>
        <dbReference type="ARBA" id="ARBA00004141"/>
    </source>
</evidence>
<evidence type="ECO:0000313" key="11">
    <source>
        <dbReference type="WBParaSite" id="GPUH_0001871301-mRNA-1"/>
    </source>
</evidence>
<organism evidence="11">
    <name type="scientific">Gongylonema pulchrum</name>
    <dbReference type="NCBI Taxonomy" id="637853"/>
    <lineage>
        <taxon>Eukaryota</taxon>
        <taxon>Metazoa</taxon>
        <taxon>Ecdysozoa</taxon>
        <taxon>Nematoda</taxon>
        <taxon>Chromadorea</taxon>
        <taxon>Rhabditida</taxon>
        <taxon>Spirurina</taxon>
        <taxon>Spiruromorpha</taxon>
        <taxon>Spiruroidea</taxon>
        <taxon>Gongylonematidae</taxon>
        <taxon>Gongylonema</taxon>
    </lineage>
</organism>
<comment type="subcellular location">
    <subcellularLocation>
        <location evidence="1">Membrane</location>
        <topology evidence="1">Multi-pass membrane protein</topology>
    </subcellularLocation>
</comment>
<keyword evidence="5 8" id="KW-1133">Transmembrane helix</keyword>
<gene>
    <name evidence="9" type="ORF">GPUH_LOCUS18689</name>
</gene>
<dbReference type="InterPro" id="IPR036259">
    <property type="entry name" value="MFS_trans_sf"/>
</dbReference>
<dbReference type="GO" id="GO:0030122">
    <property type="term" value="C:AP-2 adaptor complex"/>
    <property type="evidence" value="ECO:0007669"/>
    <property type="project" value="TreeGrafter"/>
</dbReference>
<evidence type="ECO:0000256" key="2">
    <source>
        <dbReference type="ARBA" id="ARBA00022448"/>
    </source>
</evidence>
<evidence type="ECO:0000313" key="10">
    <source>
        <dbReference type="Proteomes" id="UP000271098"/>
    </source>
</evidence>
<dbReference type="WBParaSite" id="GPUH_0001871301-mRNA-1">
    <property type="protein sequence ID" value="GPUH_0001871301-mRNA-1"/>
    <property type="gene ID" value="GPUH_0001871301"/>
</dbReference>
<feature type="transmembrane region" description="Helical" evidence="8">
    <location>
        <begin position="72"/>
        <end position="91"/>
    </location>
</feature>
<evidence type="ECO:0000313" key="9">
    <source>
        <dbReference type="EMBL" id="VDN32265.1"/>
    </source>
</evidence>
<dbReference type="OrthoDB" id="5086884at2759"/>
<dbReference type="InterPro" id="IPR050930">
    <property type="entry name" value="MFS_Vesicular_Transporter"/>
</dbReference>
<proteinExistence type="predicted"/>
<reference evidence="11" key="1">
    <citation type="submission" date="2016-06" db="UniProtKB">
        <authorList>
            <consortium name="WormBaseParasite"/>
        </authorList>
    </citation>
    <scope>IDENTIFICATION</scope>
</reference>
<dbReference type="AlphaFoldDB" id="A0A183ECJ7"/>
<dbReference type="PANTHER" id="PTHR23506:SF13">
    <property type="entry name" value="VESICULAR ACETYLCHOLINE TRANSPORTER"/>
    <property type="match status" value="1"/>
</dbReference>
<evidence type="ECO:0000256" key="8">
    <source>
        <dbReference type="SAM" id="Phobius"/>
    </source>
</evidence>
<dbReference type="Proteomes" id="UP000271098">
    <property type="component" value="Unassembled WGS sequence"/>
</dbReference>
<dbReference type="PANTHER" id="PTHR23506">
    <property type="entry name" value="GH10249P"/>
    <property type="match status" value="1"/>
</dbReference>
<name>A0A183ECJ7_9BILA</name>
<keyword evidence="4" id="KW-0532">Neurotransmitter transport</keyword>
<keyword evidence="2" id="KW-0813">Transport</keyword>